<evidence type="ECO:0000256" key="1">
    <source>
        <dbReference type="SAM" id="MobiDB-lite"/>
    </source>
</evidence>
<accession>A0A1M4Y5F7</accession>
<feature type="domain" description="Transposase IS4-like" evidence="2">
    <location>
        <begin position="11"/>
        <end position="99"/>
    </location>
</feature>
<dbReference type="Pfam" id="PF01609">
    <property type="entry name" value="DDE_Tnp_1"/>
    <property type="match status" value="2"/>
</dbReference>
<evidence type="ECO:0000313" key="3">
    <source>
        <dbReference type="EMBL" id="SHF00813.1"/>
    </source>
</evidence>
<sequence length="157" mass="17601">MPSTGDHTGTSPVDRREPGSKHHLITDATGIPLAITLTGGNRNDVTQLIPLIDAIPPIRGVVGTPRRRPRGLSADRGYDHDKYRRLVRARGITSLIAHRGVEHGSGLDGRRWPVERTFTWIKGFRRLRVRTERRADVHQAMLSLACSIIRLRKLVLN</sequence>
<dbReference type="InterPro" id="IPR002559">
    <property type="entry name" value="Transposase_11"/>
</dbReference>
<gene>
    <name evidence="3" type="ORF">SAMN05444320_102238</name>
</gene>
<feature type="region of interest" description="Disordered" evidence="1">
    <location>
        <begin position="1"/>
        <end position="25"/>
    </location>
</feature>
<feature type="domain" description="Transposase IS4-like" evidence="2">
    <location>
        <begin position="110"/>
        <end position="148"/>
    </location>
</feature>
<evidence type="ECO:0000259" key="2">
    <source>
        <dbReference type="Pfam" id="PF01609"/>
    </source>
</evidence>
<feature type="compositionally biased region" description="Polar residues" evidence="1">
    <location>
        <begin position="1"/>
        <end position="11"/>
    </location>
</feature>
<proteinExistence type="predicted"/>
<keyword evidence="4" id="KW-1185">Reference proteome</keyword>
<dbReference type="GO" id="GO:0004803">
    <property type="term" value="F:transposase activity"/>
    <property type="evidence" value="ECO:0007669"/>
    <property type="project" value="InterPro"/>
</dbReference>
<dbReference type="GO" id="GO:0006313">
    <property type="term" value="P:DNA transposition"/>
    <property type="evidence" value="ECO:0007669"/>
    <property type="project" value="InterPro"/>
</dbReference>
<evidence type="ECO:0000313" key="4">
    <source>
        <dbReference type="Proteomes" id="UP000184501"/>
    </source>
</evidence>
<dbReference type="STRING" id="2017.SAMN05444320_102238"/>
<name>A0A1M4Y5F7_STRHI</name>
<dbReference type="EMBL" id="FQVN01000002">
    <property type="protein sequence ID" value="SHF00813.1"/>
    <property type="molecule type" value="Genomic_DNA"/>
</dbReference>
<dbReference type="AlphaFoldDB" id="A0A1M4Y5F7"/>
<dbReference type="NCBIfam" id="NF033580">
    <property type="entry name" value="transpos_IS5_3"/>
    <property type="match status" value="1"/>
</dbReference>
<reference evidence="3 4" key="1">
    <citation type="submission" date="2016-11" db="EMBL/GenBank/DDBJ databases">
        <authorList>
            <person name="Jaros S."/>
            <person name="Januszkiewicz K."/>
            <person name="Wedrychowicz H."/>
        </authorList>
    </citation>
    <scope>NUCLEOTIDE SEQUENCE [LARGE SCALE GENOMIC DNA]</scope>
    <source>
        <strain evidence="3 4">DSM 44523</strain>
    </source>
</reference>
<protein>
    <submittedName>
        <fullName evidence="3">Transposase</fullName>
    </submittedName>
</protein>
<dbReference type="GO" id="GO:0003677">
    <property type="term" value="F:DNA binding"/>
    <property type="evidence" value="ECO:0007669"/>
    <property type="project" value="InterPro"/>
</dbReference>
<organism evidence="3 4">
    <name type="scientific">Streptoalloteichus hindustanus</name>
    <dbReference type="NCBI Taxonomy" id="2017"/>
    <lineage>
        <taxon>Bacteria</taxon>
        <taxon>Bacillati</taxon>
        <taxon>Actinomycetota</taxon>
        <taxon>Actinomycetes</taxon>
        <taxon>Pseudonocardiales</taxon>
        <taxon>Pseudonocardiaceae</taxon>
        <taxon>Streptoalloteichus</taxon>
    </lineage>
</organism>
<dbReference type="PANTHER" id="PTHR30007">
    <property type="entry name" value="PHP DOMAIN PROTEIN"/>
    <property type="match status" value="1"/>
</dbReference>
<dbReference type="PANTHER" id="PTHR30007:SF1">
    <property type="entry name" value="BLR1914 PROTEIN"/>
    <property type="match status" value="1"/>
</dbReference>
<dbReference type="Proteomes" id="UP000184501">
    <property type="component" value="Unassembled WGS sequence"/>
</dbReference>